<feature type="domain" description="DUF1468" evidence="2">
    <location>
        <begin position="12"/>
        <end position="147"/>
    </location>
</feature>
<comment type="caution">
    <text evidence="3">The sequence shown here is derived from an EMBL/GenBank/DDBJ whole genome shotgun (WGS) entry which is preliminary data.</text>
</comment>
<feature type="transmembrane region" description="Helical" evidence="1">
    <location>
        <begin position="6"/>
        <end position="28"/>
    </location>
</feature>
<evidence type="ECO:0000256" key="1">
    <source>
        <dbReference type="SAM" id="Phobius"/>
    </source>
</evidence>
<protein>
    <recommendedName>
        <fullName evidence="2">DUF1468 domain-containing protein</fullName>
    </recommendedName>
</protein>
<keyword evidence="1" id="KW-1133">Transmembrane helix</keyword>
<dbReference type="AlphaFoldDB" id="A6F541"/>
<evidence type="ECO:0000259" key="2">
    <source>
        <dbReference type="Pfam" id="PF07331"/>
    </source>
</evidence>
<dbReference type="RefSeq" id="WP_007155375.1">
    <property type="nucleotide sequence ID" value="NZ_ABCP01000052.1"/>
</dbReference>
<evidence type="ECO:0000313" key="4">
    <source>
        <dbReference type="Proteomes" id="UP000005856"/>
    </source>
</evidence>
<dbReference type="Pfam" id="PF07331">
    <property type="entry name" value="TctB"/>
    <property type="match status" value="1"/>
</dbReference>
<evidence type="ECO:0000313" key="3">
    <source>
        <dbReference type="EMBL" id="EDM46115.1"/>
    </source>
</evidence>
<proteinExistence type="predicted"/>
<dbReference type="STRING" id="443152.MDG893_15317"/>
<feature type="transmembrane region" description="Helical" evidence="1">
    <location>
        <begin position="124"/>
        <end position="144"/>
    </location>
</feature>
<gene>
    <name evidence="3" type="ORF">MDG893_15317</name>
</gene>
<keyword evidence="1" id="KW-0812">Transmembrane</keyword>
<feature type="transmembrane region" description="Helical" evidence="1">
    <location>
        <begin position="89"/>
        <end position="112"/>
    </location>
</feature>
<organism evidence="3 4">
    <name type="scientific">Marinobacter algicola DG893</name>
    <dbReference type="NCBI Taxonomy" id="443152"/>
    <lineage>
        <taxon>Bacteria</taxon>
        <taxon>Pseudomonadati</taxon>
        <taxon>Pseudomonadota</taxon>
        <taxon>Gammaproteobacteria</taxon>
        <taxon>Pseudomonadales</taxon>
        <taxon>Marinobacteraceae</taxon>
        <taxon>Marinobacter</taxon>
    </lineage>
</organism>
<accession>A6F541</accession>
<dbReference type="InterPro" id="IPR009936">
    <property type="entry name" value="DUF1468"/>
</dbReference>
<feature type="transmembrane region" description="Helical" evidence="1">
    <location>
        <begin position="40"/>
        <end position="61"/>
    </location>
</feature>
<name>A6F541_9GAMM</name>
<dbReference type="EMBL" id="ABCP01000052">
    <property type="protein sequence ID" value="EDM46115.1"/>
    <property type="molecule type" value="Genomic_DNA"/>
</dbReference>
<dbReference type="Proteomes" id="UP000005856">
    <property type="component" value="Unassembled WGS sequence"/>
</dbReference>
<reference evidence="3 4" key="1">
    <citation type="submission" date="2007-06" db="EMBL/GenBank/DDBJ databases">
        <authorList>
            <person name="Green D."/>
            <person name="Ferriera S."/>
            <person name="Johnson J."/>
            <person name="Kravitz S."/>
            <person name="Beeson K."/>
            <person name="Sutton G."/>
            <person name="Rogers Y.-H."/>
            <person name="Friedman R."/>
            <person name="Frazier M."/>
            <person name="Venter J.C."/>
        </authorList>
    </citation>
    <scope>NUCLEOTIDE SEQUENCE [LARGE SCALE GENOMIC DNA]</scope>
    <source>
        <strain evidence="3 4">DG893</strain>
    </source>
</reference>
<keyword evidence="4" id="KW-1185">Reference proteome</keyword>
<sequence length="156" mass="16701">MMVRLLNSGLIVAAVMVLCAISVLIAAYSYQGISGTFPQLVGWIFLGLALLELTVQVVAVMRPPKERQAAVEDEMAGVSVVKELKAVGWLGGLLLALYLVGFLISTPLYVFAFLRFSGRLSLPMCAAVAAGATAFVFVVFVQLLEYKLFPGVLLMG</sequence>
<keyword evidence="1" id="KW-0472">Membrane</keyword>